<evidence type="ECO:0000313" key="3">
    <source>
        <dbReference type="Proteomes" id="UP000826234"/>
    </source>
</evidence>
<evidence type="ECO:0000256" key="1">
    <source>
        <dbReference type="SAM" id="MobiDB-lite"/>
    </source>
</evidence>
<gene>
    <name evidence="2" type="ORF">JD844_018643</name>
</gene>
<proteinExistence type="predicted"/>
<evidence type="ECO:0000313" key="2">
    <source>
        <dbReference type="EMBL" id="KAH0619038.1"/>
    </source>
</evidence>
<comment type="caution">
    <text evidence="2">The sequence shown here is derived from an EMBL/GenBank/DDBJ whole genome shotgun (WGS) entry which is preliminary data.</text>
</comment>
<reference evidence="2 3" key="1">
    <citation type="journal article" date="2022" name="Gigascience">
        <title>A chromosome-level genome assembly and annotation of the desert horned lizard, Phrynosoma platyrhinos, provides insight into chromosomal rearrangements among reptiles.</title>
        <authorList>
            <person name="Koochekian N."/>
            <person name="Ascanio A."/>
            <person name="Farleigh K."/>
            <person name="Card D.C."/>
            <person name="Schield D.R."/>
            <person name="Castoe T.A."/>
            <person name="Jezkova T."/>
        </authorList>
    </citation>
    <scope>NUCLEOTIDE SEQUENCE [LARGE SCALE GENOMIC DNA]</scope>
    <source>
        <strain evidence="2">NK-2021</strain>
    </source>
</reference>
<protein>
    <submittedName>
        <fullName evidence="2">Uncharacterized protein</fullName>
    </submittedName>
</protein>
<sequence length="1006" mass="112415">MSSKNSTASDTESECDFYSACWEENIVHTKKDSVDSDSESDLYLHPNSHHSLFEKRKGESILGKAVLILENSETNFTDCCRHCPLLQARKIDNTEEFQVDLFPESVLRVNFKDGYTSGHSSKPYSSKISQSKCDGCRDDVCLNCKIPHVFITENSVTGKIFHPVKEAGFDKLYQKQSSFDYSQSSKHNKSVQVSFPSRETESEEDFVSECFKQSSVHADINKTSANKPSIFHSAESQLADTHLGSCSNHSYKSEIPQTTEQIYFPTSSGELVISLTLEAAYLDPDASLADNIISSEVRVAKEDSERHDSAFKCKGSQQNQLVKKLCISIVPCPVQVDTGKQKHITPSTKQVGYSDILDAETTEFLAANVESSETSQSLAADTGSAESSCSDFHFNQRLSTLKHWAPCWFFPPIKHIHTHHSPHFCVGSLPVNKITSAYRTPEVEKEQPKPSRCVKSIVFTKNKAAQKDKQFRSRRHIPKFHCPKALSVEPINKNTQKAEISEVCYVPLTQATKCCCSPLLDLTVDLHSAGRDSERCLSIRRKPHKRTRGGKAIPRFSSHRLLDPISNLDRLQHICPVKRKNNLKMQNILNYWLGWSGQNTQKNSEGKICPTPNSPCLPADGKTSIDPLLSHLRNSSVPLSTATPLSNERRHSPPSLQTVRSPAALYLLPKDQRQPSATCIQTGRDTWSSETSYSHGRCEISHFPPENIVKVEQPQNERNMFTNTGVERLNCGAKYLACGGSATKKPPACPCGNMPQCGLFPNGEISELMKKKIKASPNIHRRANMHESDRMCSPIGSCNTEDACCGSCHHGFPPCCYNTGGQGPSRNQIIQVASFFENGFSPKNLKKDGIEKTTERKNVRFHAGPDALQMYPSGTQPASPLNDGSEIPKHYHHECSCCRPGTKEHLAISGEKHCFGVEHKRLNGCINRESIFLVDCGQETRSQCTCSQEIPLFRTDHTDMCNEKRSAISTQKESDFQDSSQIADGWKRLHEKHKCCHNNIWYNHLQ</sequence>
<name>A0ABQ7SNW3_PHRPL</name>
<feature type="region of interest" description="Disordered" evidence="1">
    <location>
        <begin position="638"/>
        <end position="657"/>
    </location>
</feature>
<dbReference type="EMBL" id="JAIPUX010005289">
    <property type="protein sequence ID" value="KAH0619038.1"/>
    <property type="molecule type" value="Genomic_DNA"/>
</dbReference>
<organism evidence="2 3">
    <name type="scientific">Phrynosoma platyrhinos</name>
    <name type="common">Desert horned lizard</name>
    <dbReference type="NCBI Taxonomy" id="52577"/>
    <lineage>
        <taxon>Eukaryota</taxon>
        <taxon>Metazoa</taxon>
        <taxon>Chordata</taxon>
        <taxon>Craniata</taxon>
        <taxon>Vertebrata</taxon>
        <taxon>Euteleostomi</taxon>
        <taxon>Lepidosauria</taxon>
        <taxon>Squamata</taxon>
        <taxon>Bifurcata</taxon>
        <taxon>Unidentata</taxon>
        <taxon>Episquamata</taxon>
        <taxon>Toxicofera</taxon>
        <taxon>Iguania</taxon>
        <taxon>Phrynosomatidae</taxon>
        <taxon>Phrynosomatinae</taxon>
        <taxon>Phrynosoma</taxon>
    </lineage>
</organism>
<feature type="region of interest" description="Disordered" evidence="1">
    <location>
        <begin position="866"/>
        <end position="885"/>
    </location>
</feature>
<keyword evidence="3" id="KW-1185">Reference proteome</keyword>
<dbReference type="Proteomes" id="UP000826234">
    <property type="component" value="Unassembled WGS sequence"/>
</dbReference>
<accession>A0ABQ7SNW3</accession>